<keyword evidence="4" id="KW-1185">Reference proteome</keyword>
<reference evidence="3 4" key="1">
    <citation type="journal article" date="2024" name="Plant J.">
        <title>Genome sequences and population genomics reveal climatic adaptation and genomic divergence between two closely related sweetgum species.</title>
        <authorList>
            <person name="Xu W.Q."/>
            <person name="Ren C.Q."/>
            <person name="Zhang X.Y."/>
            <person name="Comes H.P."/>
            <person name="Liu X.H."/>
            <person name="Li Y.G."/>
            <person name="Kettle C.J."/>
            <person name="Jalonen R."/>
            <person name="Gaisberger H."/>
            <person name="Ma Y.Z."/>
            <person name="Qiu Y.X."/>
        </authorList>
    </citation>
    <scope>NUCLEOTIDE SEQUENCE [LARGE SCALE GENOMIC DNA]</scope>
    <source>
        <strain evidence="3">Hangzhou</strain>
    </source>
</reference>
<feature type="chain" id="PRO_5042996652" description="Galectin" evidence="2">
    <location>
        <begin position="26"/>
        <end position="407"/>
    </location>
</feature>
<gene>
    <name evidence="3" type="ORF">L1049_005376</name>
</gene>
<dbReference type="EMBL" id="JBBPBK010000007">
    <property type="protein sequence ID" value="KAK9282458.1"/>
    <property type="molecule type" value="Genomic_DNA"/>
</dbReference>
<comment type="caution">
    <text evidence="3">The sequence shown here is derived from an EMBL/GenBank/DDBJ whole genome shotgun (WGS) entry which is preliminary data.</text>
</comment>
<protein>
    <recommendedName>
        <fullName evidence="5">Galectin</fullName>
    </recommendedName>
</protein>
<proteinExistence type="predicted"/>
<name>A0AAP0X1E7_LIQFO</name>
<keyword evidence="2" id="KW-0732">Signal</keyword>
<sequence length="407" mass="44845">MMCLLGWELLDMVLLSIQWLSVWMASRTRLVLPRGNPEVHSRTIGRRVHLVVKRSISTLGDRSIDNEDPPEPLGSGSSSDDEANVQSLKLAIPEIKKQTLADQFQEALGVACLNDKGALFAAPKPLGIGLFGKLQQVMQNEKERDANFLKKLQTGSYSKWYKSYDEASFIDVKILSRYLDAKLTVCHCAPGKNKESSQWPESPQTTRENGGRKITIIFNSRVCGDVELEVGNLIRIHPPWKEVQVTGNDERGHWSSPYPSKSSLTMQVIGDDFGVTNQVDVLVTAYPAHTVATSSYPLEASTVEAYPRIAGGYLPAAGYSPTGYPQPTPPPAGYPLPAQLPAGYPTPALVGEYRYPFYGVNIPPRLAPAGQEYPQPAPGYGYTQVQEQEISLSWNLGLHWSESLLDC</sequence>
<accession>A0AAP0X1E7</accession>
<evidence type="ECO:0008006" key="5">
    <source>
        <dbReference type="Google" id="ProtNLM"/>
    </source>
</evidence>
<evidence type="ECO:0000256" key="2">
    <source>
        <dbReference type="SAM" id="SignalP"/>
    </source>
</evidence>
<evidence type="ECO:0000256" key="1">
    <source>
        <dbReference type="SAM" id="MobiDB-lite"/>
    </source>
</evidence>
<organism evidence="3 4">
    <name type="scientific">Liquidambar formosana</name>
    <name type="common">Formosan gum</name>
    <dbReference type="NCBI Taxonomy" id="63359"/>
    <lineage>
        <taxon>Eukaryota</taxon>
        <taxon>Viridiplantae</taxon>
        <taxon>Streptophyta</taxon>
        <taxon>Embryophyta</taxon>
        <taxon>Tracheophyta</taxon>
        <taxon>Spermatophyta</taxon>
        <taxon>Magnoliopsida</taxon>
        <taxon>eudicotyledons</taxon>
        <taxon>Gunneridae</taxon>
        <taxon>Pentapetalae</taxon>
        <taxon>Saxifragales</taxon>
        <taxon>Altingiaceae</taxon>
        <taxon>Liquidambar</taxon>
    </lineage>
</organism>
<dbReference type="AlphaFoldDB" id="A0AAP0X1E7"/>
<evidence type="ECO:0000313" key="4">
    <source>
        <dbReference type="Proteomes" id="UP001415857"/>
    </source>
</evidence>
<feature type="signal peptide" evidence="2">
    <location>
        <begin position="1"/>
        <end position="25"/>
    </location>
</feature>
<evidence type="ECO:0000313" key="3">
    <source>
        <dbReference type="EMBL" id="KAK9282458.1"/>
    </source>
</evidence>
<dbReference type="PANTHER" id="PTHR35686:SF1">
    <property type="entry name" value="KINETOCHORE PROTEIN"/>
    <property type="match status" value="1"/>
</dbReference>
<dbReference type="PANTHER" id="PTHR35686">
    <property type="entry name" value="KINETOCHORE PROTEIN"/>
    <property type="match status" value="1"/>
</dbReference>
<feature type="region of interest" description="Disordered" evidence="1">
    <location>
        <begin position="60"/>
        <end position="82"/>
    </location>
</feature>
<dbReference type="Proteomes" id="UP001415857">
    <property type="component" value="Unassembled WGS sequence"/>
</dbReference>